<dbReference type="Gene3D" id="3.40.30.10">
    <property type="entry name" value="Glutaredoxin"/>
    <property type="match status" value="1"/>
</dbReference>
<name>A0A1B0ZS79_9RHOB</name>
<evidence type="ECO:0000313" key="9">
    <source>
        <dbReference type="Proteomes" id="UP001218364"/>
    </source>
</evidence>
<reference evidence="6 8" key="1">
    <citation type="submission" date="2016-04" db="EMBL/GenBank/DDBJ databases">
        <authorList>
            <person name="Evans L.H."/>
            <person name="Alamgir A."/>
            <person name="Owens N."/>
            <person name="Weber N.D."/>
            <person name="Virtaneva K."/>
            <person name="Barbian K."/>
            <person name="Babar A."/>
            <person name="Rosenke K."/>
        </authorList>
    </citation>
    <scope>NUCLEOTIDE SEQUENCE [LARGE SCALE GENOMIC DNA]</scope>
    <source>
        <strain evidence="6 8">JL2886</strain>
    </source>
</reference>
<dbReference type="InterPro" id="IPR036249">
    <property type="entry name" value="Thioredoxin-like_sf"/>
</dbReference>
<dbReference type="Gene3D" id="1.25.40.10">
    <property type="entry name" value="Tetratricopeptide repeat domain"/>
    <property type="match status" value="2"/>
</dbReference>
<evidence type="ECO:0000313" key="8">
    <source>
        <dbReference type="Proteomes" id="UP000092565"/>
    </source>
</evidence>
<evidence type="ECO:0000256" key="3">
    <source>
        <dbReference type="ARBA" id="ARBA00023157"/>
    </source>
</evidence>
<keyword evidence="4" id="KW-0676">Redox-active center</keyword>
<reference evidence="7 9" key="2">
    <citation type="submission" date="2023-02" db="EMBL/GenBank/DDBJ databases">
        <title>Population genomics of bacteria associated with diatom.</title>
        <authorList>
            <person name="Xie J."/>
            <person name="Wang H."/>
        </authorList>
    </citation>
    <scope>NUCLEOTIDE SEQUENCE [LARGE SCALE GENOMIC DNA]</scope>
    <source>
        <strain evidence="7 9">PT47_8</strain>
    </source>
</reference>
<dbReference type="AlphaFoldDB" id="A0A1B0ZS79"/>
<dbReference type="PANTHER" id="PTHR45663">
    <property type="entry name" value="GEO12009P1"/>
    <property type="match status" value="1"/>
</dbReference>
<dbReference type="Proteomes" id="UP001218364">
    <property type="component" value="Unassembled WGS sequence"/>
</dbReference>
<dbReference type="InterPro" id="IPR017937">
    <property type="entry name" value="Thioredoxin_CS"/>
</dbReference>
<protein>
    <submittedName>
        <fullName evidence="7">Tetratricopeptide repeat protein</fullName>
    </submittedName>
    <submittedName>
        <fullName evidence="6">Thioredoxin</fullName>
    </submittedName>
</protein>
<dbReference type="Pfam" id="PF14559">
    <property type="entry name" value="TPR_19"/>
    <property type="match status" value="1"/>
</dbReference>
<keyword evidence="8" id="KW-1185">Reference proteome</keyword>
<dbReference type="GO" id="GO:0006950">
    <property type="term" value="P:response to stress"/>
    <property type="evidence" value="ECO:0007669"/>
    <property type="project" value="UniProtKB-ARBA"/>
</dbReference>
<dbReference type="RefSeq" id="WP_065271860.1">
    <property type="nucleotide sequence ID" value="NZ_CP015124.1"/>
</dbReference>
<dbReference type="PANTHER" id="PTHR45663:SF11">
    <property type="entry name" value="GEO12009P1"/>
    <property type="match status" value="1"/>
</dbReference>
<keyword evidence="1" id="KW-0813">Transport</keyword>
<dbReference type="CDD" id="cd02956">
    <property type="entry name" value="ybbN"/>
    <property type="match status" value="1"/>
</dbReference>
<dbReference type="PROSITE" id="PS00194">
    <property type="entry name" value="THIOREDOXIN_1"/>
    <property type="match status" value="1"/>
</dbReference>
<organism evidence="6 8">
    <name type="scientific">Phaeobacter gallaeciensis</name>
    <dbReference type="NCBI Taxonomy" id="60890"/>
    <lineage>
        <taxon>Bacteria</taxon>
        <taxon>Pseudomonadati</taxon>
        <taxon>Pseudomonadota</taxon>
        <taxon>Alphaproteobacteria</taxon>
        <taxon>Rhodobacterales</taxon>
        <taxon>Roseobacteraceae</taxon>
        <taxon>Phaeobacter</taxon>
    </lineage>
</organism>
<dbReference type="PATRIC" id="fig|60890.4.peg.2011"/>
<evidence type="ECO:0000256" key="4">
    <source>
        <dbReference type="ARBA" id="ARBA00023284"/>
    </source>
</evidence>
<accession>A0A1B0ZS79</accession>
<dbReference type="OrthoDB" id="9790390at2"/>
<sequence length="311" mass="32303">MMDILGGAGAPTPAGDLIKDVTEATFMQDVVEASMQAPVIVDFWAPWCGPCKTLGPALEAAVTRANGAVTMAKIDVDQNQRLAQALAQQGLPLQSIPTVVAFVQGRPIDMFQGALPPSEIDAFLKKVIEAAGGEAGGGLGEALEAAEEMLAEGAAADAAQTFAAVLGEDDKNAAAYGGLARAHIAMEDLDQAEAILNGAPAEISDAAEIEAARAQIELARQAQNAGPVADLRAKVEADPADHAARFDLAQALHAAGDAEAAVSELLELFRRDREWNDGAAKAQLFTIFEALPANDPVVLNGRRKLSSMIFA</sequence>
<dbReference type="SUPFAM" id="SSF48452">
    <property type="entry name" value="TPR-like"/>
    <property type="match status" value="1"/>
</dbReference>
<dbReference type="PRINTS" id="PR00421">
    <property type="entry name" value="THIOREDOXIN"/>
</dbReference>
<dbReference type="InterPro" id="IPR013766">
    <property type="entry name" value="Thioredoxin_domain"/>
</dbReference>
<dbReference type="Pfam" id="PF00085">
    <property type="entry name" value="Thioredoxin"/>
    <property type="match status" value="1"/>
</dbReference>
<dbReference type="EMBL" id="CP015124">
    <property type="protein sequence ID" value="ANP36969.1"/>
    <property type="molecule type" value="Genomic_DNA"/>
</dbReference>
<evidence type="ECO:0000259" key="5">
    <source>
        <dbReference type="PROSITE" id="PS51352"/>
    </source>
</evidence>
<evidence type="ECO:0000256" key="2">
    <source>
        <dbReference type="ARBA" id="ARBA00022982"/>
    </source>
</evidence>
<dbReference type="PROSITE" id="PS51352">
    <property type="entry name" value="THIOREDOXIN_2"/>
    <property type="match status" value="1"/>
</dbReference>
<dbReference type="InterPro" id="IPR011990">
    <property type="entry name" value="TPR-like_helical_dom_sf"/>
</dbReference>
<evidence type="ECO:0000313" key="7">
    <source>
        <dbReference type="EMBL" id="MDE4166746.1"/>
    </source>
</evidence>
<dbReference type="GO" id="GO:0005829">
    <property type="term" value="C:cytosol"/>
    <property type="evidence" value="ECO:0007669"/>
    <property type="project" value="TreeGrafter"/>
</dbReference>
<dbReference type="Pfam" id="PF14561">
    <property type="entry name" value="TPR_20"/>
    <property type="match status" value="1"/>
</dbReference>
<proteinExistence type="predicted"/>
<feature type="domain" description="Thioredoxin" evidence="5">
    <location>
        <begin position="6"/>
        <end position="129"/>
    </location>
</feature>
<keyword evidence="2" id="KW-0249">Electron transport</keyword>
<evidence type="ECO:0000256" key="1">
    <source>
        <dbReference type="ARBA" id="ARBA00022448"/>
    </source>
</evidence>
<dbReference type="SUPFAM" id="SSF52833">
    <property type="entry name" value="Thioredoxin-like"/>
    <property type="match status" value="1"/>
</dbReference>
<gene>
    <name evidence="6" type="primary">ybbN</name>
    <name evidence="6" type="ORF">JL2886_02075</name>
    <name evidence="7" type="ORF">PXK24_13690</name>
</gene>
<keyword evidence="3" id="KW-1015">Disulfide bond</keyword>
<dbReference type="GO" id="GO:0045454">
    <property type="term" value="P:cell redox homeostasis"/>
    <property type="evidence" value="ECO:0007669"/>
    <property type="project" value="TreeGrafter"/>
</dbReference>
<evidence type="ECO:0000313" key="6">
    <source>
        <dbReference type="EMBL" id="ANP36969.1"/>
    </source>
</evidence>
<dbReference type="GO" id="GO:0015035">
    <property type="term" value="F:protein-disulfide reductase activity"/>
    <property type="evidence" value="ECO:0007669"/>
    <property type="project" value="TreeGrafter"/>
</dbReference>
<dbReference type="Proteomes" id="UP000092565">
    <property type="component" value="Chromosome"/>
</dbReference>
<dbReference type="EMBL" id="JARCJK010000006">
    <property type="protein sequence ID" value="MDE4166746.1"/>
    <property type="molecule type" value="Genomic_DNA"/>
</dbReference>